<dbReference type="Pfam" id="PF07690">
    <property type="entry name" value="MFS_1"/>
    <property type="match status" value="1"/>
</dbReference>
<dbReference type="GO" id="GO:0015112">
    <property type="term" value="F:nitrate transmembrane transporter activity"/>
    <property type="evidence" value="ECO:0007669"/>
    <property type="project" value="InterPro"/>
</dbReference>
<comment type="subcellular location">
    <subcellularLocation>
        <location evidence="1">Membrane</location>
        <topology evidence="1">Multi-pass membrane protein</topology>
    </subcellularLocation>
</comment>
<feature type="transmembrane region" description="Helical" evidence="7">
    <location>
        <begin position="388"/>
        <end position="409"/>
    </location>
</feature>
<gene>
    <name evidence="9" type="ORF">BJN34_33740</name>
</gene>
<keyword evidence="6 7" id="KW-0472">Membrane</keyword>
<evidence type="ECO:0000256" key="1">
    <source>
        <dbReference type="ARBA" id="ARBA00004141"/>
    </source>
</evidence>
<evidence type="ECO:0000256" key="5">
    <source>
        <dbReference type="ARBA" id="ARBA00023063"/>
    </source>
</evidence>
<evidence type="ECO:0000259" key="8">
    <source>
        <dbReference type="PROSITE" id="PS50850"/>
    </source>
</evidence>
<feature type="transmembrane region" description="Helical" evidence="7">
    <location>
        <begin position="288"/>
        <end position="305"/>
    </location>
</feature>
<proteinExistence type="inferred from homology"/>
<name>A0A1U9V1I9_CUPNE</name>
<dbReference type="Proteomes" id="UP000189627">
    <property type="component" value="Chromosome 2"/>
</dbReference>
<keyword evidence="3 7" id="KW-0812">Transmembrane</keyword>
<dbReference type="SUPFAM" id="SSF103473">
    <property type="entry name" value="MFS general substrate transporter"/>
    <property type="match status" value="1"/>
</dbReference>
<dbReference type="GO" id="GO:0042128">
    <property type="term" value="P:nitrate assimilation"/>
    <property type="evidence" value="ECO:0007669"/>
    <property type="project" value="UniProtKB-KW"/>
</dbReference>
<evidence type="ECO:0000256" key="4">
    <source>
        <dbReference type="ARBA" id="ARBA00022989"/>
    </source>
</evidence>
<comment type="similarity">
    <text evidence="2">Belongs to the major facilitator superfamily. Nitrate/nitrite porter (TC 2.A.1.8) family.</text>
</comment>
<dbReference type="InterPro" id="IPR011701">
    <property type="entry name" value="MFS"/>
</dbReference>
<feature type="transmembrane region" description="Helical" evidence="7">
    <location>
        <begin position="56"/>
        <end position="78"/>
    </location>
</feature>
<evidence type="ECO:0000256" key="2">
    <source>
        <dbReference type="ARBA" id="ARBA00008432"/>
    </source>
</evidence>
<dbReference type="PROSITE" id="PS50850">
    <property type="entry name" value="MFS"/>
    <property type="match status" value="1"/>
</dbReference>
<dbReference type="GO" id="GO:0016020">
    <property type="term" value="C:membrane"/>
    <property type="evidence" value="ECO:0007669"/>
    <property type="project" value="UniProtKB-SubCell"/>
</dbReference>
<evidence type="ECO:0000313" key="9">
    <source>
        <dbReference type="EMBL" id="AQV98844.1"/>
    </source>
</evidence>
<keyword evidence="4 7" id="KW-1133">Transmembrane helix</keyword>
<dbReference type="Gene3D" id="1.20.1250.20">
    <property type="entry name" value="MFS general substrate transporter like domains"/>
    <property type="match status" value="2"/>
</dbReference>
<feature type="transmembrane region" description="Helical" evidence="7">
    <location>
        <begin position="357"/>
        <end position="382"/>
    </location>
</feature>
<protein>
    <submittedName>
        <fullName evidence="9">NarK/NasA family nitrate transporter</fullName>
    </submittedName>
</protein>
<evidence type="ECO:0000313" key="10">
    <source>
        <dbReference type="Proteomes" id="UP000189627"/>
    </source>
</evidence>
<evidence type="ECO:0000256" key="7">
    <source>
        <dbReference type="SAM" id="Phobius"/>
    </source>
</evidence>
<feature type="transmembrane region" description="Helical" evidence="7">
    <location>
        <begin position="21"/>
        <end position="44"/>
    </location>
</feature>
<feature type="transmembrane region" description="Helical" evidence="7">
    <location>
        <begin position="85"/>
        <end position="104"/>
    </location>
</feature>
<feature type="transmembrane region" description="Helical" evidence="7">
    <location>
        <begin position="144"/>
        <end position="167"/>
    </location>
</feature>
<feature type="domain" description="Major facilitator superfamily (MFS) profile" evidence="8">
    <location>
        <begin position="17"/>
        <end position="415"/>
    </location>
</feature>
<dbReference type="InterPro" id="IPR036259">
    <property type="entry name" value="MFS_trans_sf"/>
</dbReference>
<organism evidence="9 10">
    <name type="scientific">Cupriavidus necator</name>
    <name type="common">Alcaligenes eutrophus</name>
    <name type="synonym">Ralstonia eutropha</name>
    <dbReference type="NCBI Taxonomy" id="106590"/>
    <lineage>
        <taxon>Bacteria</taxon>
        <taxon>Pseudomonadati</taxon>
        <taxon>Pseudomonadota</taxon>
        <taxon>Betaproteobacteria</taxon>
        <taxon>Burkholderiales</taxon>
        <taxon>Burkholderiaceae</taxon>
        <taxon>Cupriavidus</taxon>
    </lineage>
</organism>
<dbReference type="KEGG" id="cuh:BJN34_33740"/>
<dbReference type="AlphaFoldDB" id="A0A1U9V1I9"/>
<feature type="transmembrane region" description="Helical" evidence="7">
    <location>
        <begin position="325"/>
        <end position="345"/>
    </location>
</feature>
<dbReference type="EMBL" id="CP017758">
    <property type="protein sequence ID" value="AQV98844.1"/>
    <property type="molecule type" value="Genomic_DNA"/>
</dbReference>
<evidence type="ECO:0000256" key="6">
    <source>
        <dbReference type="ARBA" id="ARBA00023136"/>
    </source>
</evidence>
<sequence length="428" mass="46513">MAMATHPRAPEPIAPGAAMTLASSTFAFTICFAVWMLFAVLGIPLKQELGLNDTEFGLLAATPVLSGSLIRVPLGIWTDRYGGRIVFFVLMLATVIPIWLISYAHTLSQLLVLGLFVGLAGGSFSVGTPYVARWFPRSRQGLAMGIFGAGNSGAALTKFVAPAMILAAGTWTVVPRVYSVAMLVTALLFWVFSRSNPAHLVKSSVGWREQLAVMRDPRVWRYSQYYSVVFGGYVGLSLWMTKYYIGEYGFDIKTAAFLAACFSLPGGVLRAIGGWISDRYGAHRTTWWVMWVSWVGFFLLSYPQTDFIIQTTSGPQAFRIALTPTVFTILLFVVGIAFAVGKASVFKFISNDFTHNIGAVSGVVGLAGGLGGFVLPILFGVLADLTGVRSSCFMLMYGTVCVSLVWMHYSQRSERRRKEGAVGLTQAA</sequence>
<reference evidence="10" key="1">
    <citation type="submission" date="2017-02" db="EMBL/GenBank/DDBJ databases">
        <title>Complete genome sequence of Cupriavidus necator strain NH9, a 3-chlorobenzoate degrader.</title>
        <authorList>
            <person name="Moriuchi R."/>
            <person name="Dohra H."/>
            <person name="Ogawa N."/>
        </authorList>
    </citation>
    <scope>NUCLEOTIDE SEQUENCE [LARGE SCALE GENOMIC DNA]</scope>
    <source>
        <strain evidence="10">NH9</strain>
    </source>
</reference>
<feature type="transmembrane region" description="Helical" evidence="7">
    <location>
        <begin position="257"/>
        <end position="276"/>
    </location>
</feature>
<dbReference type="InterPro" id="IPR044772">
    <property type="entry name" value="NO3_transporter"/>
</dbReference>
<dbReference type="PANTHER" id="PTHR23515">
    <property type="entry name" value="HIGH-AFFINITY NITRATE TRANSPORTER 2.3"/>
    <property type="match status" value="1"/>
</dbReference>
<feature type="transmembrane region" description="Helical" evidence="7">
    <location>
        <begin position="110"/>
        <end position="132"/>
    </location>
</feature>
<keyword evidence="5" id="KW-0534">Nitrate assimilation</keyword>
<dbReference type="InterPro" id="IPR020846">
    <property type="entry name" value="MFS_dom"/>
</dbReference>
<accession>A0A1U9V1I9</accession>
<evidence type="ECO:0000256" key="3">
    <source>
        <dbReference type="ARBA" id="ARBA00022692"/>
    </source>
</evidence>
<feature type="transmembrane region" description="Helical" evidence="7">
    <location>
        <begin position="173"/>
        <end position="192"/>
    </location>
</feature>
<feature type="transmembrane region" description="Helical" evidence="7">
    <location>
        <begin position="225"/>
        <end position="245"/>
    </location>
</feature>